<evidence type="ECO:0000256" key="9">
    <source>
        <dbReference type="ARBA" id="ARBA00023204"/>
    </source>
</evidence>
<feature type="compositionally biased region" description="Acidic residues" evidence="15">
    <location>
        <begin position="363"/>
        <end position="376"/>
    </location>
</feature>
<reference evidence="19" key="2">
    <citation type="journal article" date="2013" name="Nat. Genet.">
        <title>The genome of the platyfish, Xiphophorus maculatus, provides insights into evolutionary adaptation and several complex traits.</title>
        <authorList>
            <person name="Schartl M."/>
            <person name="Walter R.B."/>
            <person name="Shen Y."/>
            <person name="Garcia T."/>
            <person name="Catchen J."/>
            <person name="Amores A."/>
            <person name="Braasch I."/>
            <person name="Chalopin D."/>
            <person name="Volff J.N."/>
            <person name="Lesch K.P."/>
            <person name="Bisazza A."/>
            <person name="Minx P."/>
            <person name="Hillier L."/>
            <person name="Wilson R.K."/>
            <person name="Fuerstenberg S."/>
            <person name="Boore J."/>
            <person name="Searle S."/>
            <person name="Postlethwait J.H."/>
            <person name="Warren W.C."/>
        </authorList>
    </citation>
    <scope>NUCLEOTIDE SEQUENCE [LARGE SCALE GENOMIC DNA]</scope>
    <source>
        <strain evidence="19">JP 163 A</strain>
    </source>
</reference>
<feature type="region of interest" description="Disordered" evidence="15">
    <location>
        <begin position="994"/>
        <end position="1120"/>
    </location>
</feature>
<evidence type="ECO:0000256" key="8">
    <source>
        <dbReference type="ARBA" id="ARBA00023125"/>
    </source>
</evidence>
<dbReference type="SMART" id="SM00490">
    <property type="entry name" value="HELICc"/>
    <property type="match status" value="1"/>
</dbReference>
<evidence type="ECO:0000256" key="7">
    <source>
        <dbReference type="ARBA" id="ARBA00022840"/>
    </source>
</evidence>
<feature type="compositionally biased region" description="Low complexity" evidence="15">
    <location>
        <begin position="1039"/>
        <end position="1057"/>
    </location>
</feature>
<dbReference type="InterPro" id="IPR050496">
    <property type="entry name" value="SNF2_RAD54_helicase_repair"/>
</dbReference>
<evidence type="ECO:0000259" key="17">
    <source>
        <dbReference type="PROSITE" id="PS51194"/>
    </source>
</evidence>
<dbReference type="CDD" id="cd18793">
    <property type="entry name" value="SF2_C_SNF"/>
    <property type="match status" value="1"/>
</dbReference>
<dbReference type="GO" id="GO:0005634">
    <property type="term" value="C:nucleus"/>
    <property type="evidence" value="ECO:0007669"/>
    <property type="project" value="UniProtKB-SubCell"/>
</dbReference>
<dbReference type="CDD" id="cd21397">
    <property type="entry name" value="cc_ERCC-6_N"/>
    <property type="match status" value="1"/>
</dbReference>
<feature type="compositionally biased region" description="Basic and acidic residues" evidence="15">
    <location>
        <begin position="1078"/>
        <end position="1100"/>
    </location>
</feature>
<evidence type="ECO:0000256" key="4">
    <source>
        <dbReference type="ARBA" id="ARBA00022763"/>
    </source>
</evidence>
<dbReference type="SMART" id="SM00487">
    <property type="entry name" value="DEXDc"/>
    <property type="match status" value="1"/>
</dbReference>
<dbReference type="GO" id="GO:0005524">
    <property type="term" value="F:ATP binding"/>
    <property type="evidence" value="ECO:0007669"/>
    <property type="project" value="UniProtKB-KW"/>
</dbReference>
<dbReference type="GO" id="GO:0004386">
    <property type="term" value="F:helicase activity"/>
    <property type="evidence" value="ECO:0007669"/>
    <property type="project" value="UniProtKB-KW"/>
</dbReference>
<evidence type="ECO:0000259" key="16">
    <source>
        <dbReference type="PROSITE" id="PS51192"/>
    </source>
</evidence>
<feature type="region of interest" description="Disordered" evidence="15">
    <location>
        <begin position="231"/>
        <end position="388"/>
    </location>
</feature>
<protein>
    <recommendedName>
        <fullName evidence="11">DNA excision repair protein ERCC-6</fullName>
    </recommendedName>
    <alternativeName>
        <fullName evidence="12">ATP-dependent helicase ERCC6</fullName>
    </alternativeName>
    <alternativeName>
        <fullName evidence="13">Cockayne syndrome protein CSB</fullName>
    </alternativeName>
</protein>
<dbReference type="InterPro" id="IPR027417">
    <property type="entry name" value="P-loop_NTPase"/>
</dbReference>
<keyword evidence="4" id="KW-0227">DNA damage</keyword>
<keyword evidence="3" id="KW-0547">Nucleotide-binding</keyword>
<keyword evidence="14" id="KW-0175">Coiled coil</keyword>
<dbReference type="CDD" id="cd22254">
    <property type="entry name" value="CSB_WHD"/>
    <property type="match status" value="1"/>
</dbReference>
<name>A0A3B5QH00_XIPMA</name>
<organism evidence="18 19">
    <name type="scientific">Xiphophorus maculatus</name>
    <name type="common">Southern platyfish</name>
    <name type="synonym">Platypoecilus maculatus</name>
    <dbReference type="NCBI Taxonomy" id="8083"/>
    <lineage>
        <taxon>Eukaryota</taxon>
        <taxon>Metazoa</taxon>
        <taxon>Chordata</taxon>
        <taxon>Craniata</taxon>
        <taxon>Vertebrata</taxon>
        <taxon>Euteleostomi</taxon>
        <taxon>Actinopterygii</taxon>
        <taxon>Neopterygii</taxon>
        <taxon>Teleostei</taxon>
        <taxon>Neoteleostei</taxon>
        <taxon>Acanthomorphata</taxon>
        <taxon>Ovalentaria</taxon>
        <taxon>Atherinomorphae</taxon>
        <taxon>Cyprinodontiformes</taxon>
        <taxon>Poeciliidae</taxon>
        <taxon>Poeciliinae</taxon>
        <taxon>Xiphophorus</taxon>
    </lineage>
</organism>
<dbReference type="PROSITE" id="PS51194">
    <property type="entry name" value="HELICASE_CTER"/>
    <property type="match status" value="1"/>
</dbReference>
<keyword evidence="10" id="KW-0539">Nucleus</keyword>
<feature type="compositionally biased region" description="Polar residues" evidence="15">
    <location>
        <begin position="1220"/>
        <end position="1238"/>
    </location>
</feature>
<feature type="compositionally biased region" description="Basic and acidic residues" evidence="15">
    <location>
        <begin position="999"/>
        <end position="1008"/>
    </location>
</feature>
<sequence length="1369" mass="155759">MICVARLAGKRSGTLLQIDRQRIQVASASSGADELQGLGVFVYDQDVLEQGVLQQVDEAIHEASQAAAKAEAEKEYQSVLDDVRSVTSSLKHINKIIEQLSPYAASSKDISRKIESVKRQKENKEKQLKKVRAKQKRLQAILGGEDIQRVEAELLAEDDEEESGPSTLGSMLMPAQETEWEELIRKGHMTPFGTRIPQKEAKKEPRKLMLAENSAFDQYLADQAKLATERKKVPLLKKKKSSALHLHERTKTGKTVSSPKDKKLKKRMRKLQINALKTHPKARPKAEPKLPKPRRKQHTEGEQTDSEGSEYLPSDEGLDLDQEEREAMNEGFGDSNEDDEYELKPYKKKTVGAGRKKMKKNDSEDEYSPESSDDDNDNNRGRSKKYKDDGDVDYYRKWKRQRIREREEKRERGEELTDDSDAEFDEGFKVPGFLWKKLYKYQQTGVRWMWELHCQQAGGILGDEMGLGKTIQVISFLAGLSYSKLRTRGSNYRYVGLGPTVIVCPATVMHQWVKEFHTWWPPFRVAVLHETGSFTSNKEKLIPEIAAGHGILITSYSAVRNLQDILQRYDWHYVILDEGHKIRNPNAGVTVACKQFRTPHRFILSGSPMQNNLKELWSLFDFVFPGKLGTLPVFMEQFSVPITMGGYSNASPVQVQTAFKCACVLRDTINPYLLRRMKDDVKANLSLPDKNEQVLFCRLTDEQRQVYQSFLDSKEVYQILNGDMQVFSGLIALRKICNHPDLFSGGPRILRGIPEDQLTEEEHFGFWKRSGKLMVVESLLRLWFKQGQRVLLFTQSRQMLDILEVFVREKDYSYLKMDGTTAIASRQPLIARYNEDKSIFIFLLTTKVGGLGVNLTGANRVIIYDPDWNPSTDTQARERAWRIGQKQQVTIYRLLTAGTIEEKIYHRQIFKQFLTNRILKDPKQRRFFKSNDIYELFTLADPDGTQGTETSAIFAGLSVYSVTRETFYDAPVTIFRTRCKNKLTKLSFCLSTGTGSDVKVPKKPDRLKSSPSINGISHDYRPSAGKQRESGAENRNALSLGHSSISPSSGNSQGKSSMPTDSRIERANKSPTSTSCHQHRDKDRGKHREKRKHCDSTGTDRHRHKKRKHSRDARFEGHRISHLVKKRTFNKQENEETSTEDQKKCDDYVLAKLFRKSGIHSVMQHDSIMESSNPDYVLVEAEANRVAKDALKALKISRQQCRLAYNRPPPPPTKKRFGQKKNSLLVTSSAQPVATSKSISKKPPSGAHFSGEGADNDSNSALLSSTSLLAKMKARNHIEQEENGPGAPGTSSPPAPPTEHDELLVDLRNFVAFQASVDGEATTQEVLEYFKPRLTQKQAPVFRELLRSICDFHRTCGQEGIWRLKENFR</sequence>
<proteinExistence type="inferred from homology"/>
<dbReference type="GO" id="GO:0016787">
    <property type="term" value="F:hydrolase activity"/>
    <property type="evidence" value="ECO:0007669"/>
    <property type="project" value="UniProtKB-KW"/>
</dbReference>
<keyword evidence="5" id="KW-0378">Hydrolase</keyword>
<keyword evidence="19" id="KW-1185">Reference proteome</keyword>
<feature type="compositionally biased region" description="Basic and acidic residues" evidence="15">
    <location>
        <begin position="1018"/>
        <end position="1032"/>
    </location>
</feature>
<feature type="coiled-coil region" evidence="14">
    <location>
        <begin position="107"/>
        <end position="141"/>
    </location>
</feature>
<feature type="region of interest" description="Disordered" evidence="15">
    <location>
        <begin position="1203"/>
        <end position="1260"/>
    </location>
</feature>
<dbReference type="PROSITE" id="PS51192">
    <property type="entry name" value="HELICASE_ATP_BIND_1"/>
    <property type="match status" value="1"/>
</dbReference>
<keyword evidence="7" id="KW-0067">ATP-binding</keyword>
<feature type="compositionally biased region" description="Basic residues" evidence="15">
    <location>
        <begin position="233"/>
        <end position="242"/>
    </location>
</feature>
<dbReference type="GeneTree" id="ENSGT00940000158057"/>
<feature type="compositionally biased region" description="Basic residues" evidence="15">
    <location>
        <begin position="346"/>
        <end position="359"/>
    </location>
</feature>
<accession>A0A3B5QH00</accession>
<dbReference type="Pfam" id="PF00176">
    <property type="entry name" value="SNF2-rel_dom"/>
    <property type="match status" value="1"/>
</dbReference>
<evidence type="ECO:0000256" key="11">
    <source>
        <dbReference type="ARBA" id="ARBA00071998"/>
    </source>
</evidence>
<dbReference type="Proteomes" id="UP000002852">
    <property type="component" value="Unassembled WGS sequence"/>
</dbReference>
<comment type="similarity">
    <text evidence="2">Belongs to the SNF2/RAD54 helicase family.</text>
</comment>
<dbReference type="InterPro" id="IPR014001">
    <property type="entry name" value="Helicase_ATP-bd"/>
</dbReference>
<evidence type="ECO:0000256" key="14">
    <source>
        <dbReference type="SAM" id="Coils"/>
    </source>
</evidence>
<evidence type="ECO:0000256" key="3">
    <source>
        <dbReference type="ARBA" id="ARBA00022741"/>
    </source>
</evidence>
<evidence type="ECO:0000256" key="15">
    <source>
        <dbReference type="SAM" id="MobiDB-lite"/>
    </source>
</evidence>
<reference evidence="18" key="4">
    <citation type="submission" date="2025-09" db="UniProtKB">
        <authorList>
            <consortium name="Ensembl"/>
        </authorList>
    </citation>
    <scope>IDENTIFICATION</scope>
    <source>
        <strain evidence="18">JP 163 A</strain>
    </source>
</reference>
<comment type="subcellular location">
    <subcellularLocation>
        <location evidence="1">Nucleus</location>
    </subcellularLocation>
</comment>
<dbReference type="Pfam" id="PF25875">
    <property type="entry name" value="WHD_Rad26_CSB"/>
    <property type="match status" value="1"/>
</dbReference>
<dbReference type="PANTHER" id="PTHR45629">
    <property type="entry name" value="SNF2/RAD54 FAMILY MEMBER"/>
    <property type="match status" value="1"/>
</dbReference>
<feature type="domain" description="Helicase C-terminal" evidence="17">
    <location>
        <begin position="775"/>
        <end position="934"/>
    </location>
</feature>
<evidence type="ECO:0000256" key="2">
    <source>
        <dbReference type="ARBA" id="ARBA00007025"/>
    </source>
</evidence>
<feature type="region of interest" description="Disordered" evidence="15">
    <location>
        <begin position="1278"/>
        <end position="1300"/>
    </location>
</feature>
<dbReference type="PANTHER" id="PTHR45629:SF7">
    <property type="entry name" value="DNA EXCISION REPAIR PROTEIN ERCC-6-RELATED"/>
    <property type="match status" value="1"/>
</dbReference>
<dbReference type="GO" id="GO:0006283">
    <property type="term" value="P:transcription-coupled nucleotide-excision repair"/>
    <property type="evidence" value="ECO:0007669"/>
    <property type="project" value="TreeGrafter"/>
</dbReference>
<dbReference type="FunFam" id="3.40.50.300:FF:000863">
    <property type="entry name" value="DNA excision repair protein ERCC-6"/>
    <property type="match status" value="1"/>
</dbReference>
<reference evidence="18" key="3">
    <citation type="submission" date="2025-08" db="UniProtKB">
        <authorList>
            <consortium name="Ensembl"/>
        </authorList>
    </citation>
    <scope>IDENTIFICATION</scope>
    <source>
        <strain evidence="18">JP 163 A</strain>
    </source>
</reference>
<evidence type="ECO:0000256" key="12">
    <source>
        <dbReference type="ARBA" id="ARBA00076356"/>
    </source>
</evidence>
<dbReference type="InterPro" id="IPR001650">
    <property type="entry name" value="Helicase_C-like"/>
</dbReference>
<evidence type="ECO:0000256" key="10">
    <source>
        <dbReference type="ARBA" id="ARBA00023242"/>
    </source>
</evidence>
<dbReference type="InterPro" id="IPR038718">
    <property type="entry name" value="SNF2-like_sf"/>
</dbReference>
<dbReference type="GO" id="GO:0008094">
    <property type="term" value="F:ATP-dependent activity, acting on DNA"/>
    <property type="evidence" value="ECO:0007669"/>
    <property type="project" value="TreeGrafter"/>
</dbReference>
<keyword evidence="8" id="KW-0238">DNA-binding</keyword>
<dbReference type="Gene3D" id="3.40.50.300">
    <property type="entry name" value="P-loop containing nucleotide triphosphate hydrolases"/>
    <property type="match status" value="1"/>
</dbReference>
<keyword evidence="9" id="KW-0234">DNA repair</keyword>
<dbReference type="FunFam" id="3.40.50.10810:FF:000042">
    <property type="entry name" value="SNF2 family helicase-like protein"/>
    <property type="match status" value="1"/>
</dbReference>
<dbReference type="CDD" id="cd18000">
    <property type="entry name" value="DEXHc_ERCC6"/>
    <property type="match status" value="1"/>
</dbReference>
<dbReference type="Gene3D" id="3.40.50.10810">
    <property type="entry name" value="Tandem AAA-ATPase domain"/>
    <property type="match status" value="1"/>
</dbReference>
<evidence type="ECO:0000256" key="1">
    <source>
        <dbReference type="ARBA" id="ARBA00004123"/>
    </source>
</evidence>
<feature type="domain" description="Helicase ATP-binding" evidence="16">
    <location>
        <begin position="450"/>
        <end position="626"/>
    </location>
</feature>
<dbReference type="InterPro" id="IPR058951">
    <property type="entry name" value="WHD_Rad26_CSB-like"/>
</dbReference>
<dbReference type="InterPro" id="IPR049730">
    <property type="entry name" value="SNF2/RAD54-like_C"/>
</dbReference>
<evidence type="ECO:0000256" key="5">
    <source>
        <dbReference type="ARBA" id="ARBA00022801"/>
    </source>
</evidence>
<dbReference type="SUPFAM" id="SSF52540">
    <property type="entry name" value="P-loop containing nucleoside triphosphate hydrolases"/>
    <property type="match status" value="2"/>
</dbReference>
<evidence type="ECO:0000313" key="18">
    <source>
        <dbReference type="Ensembl" id="ENSXMAP00000029697.1"/>
    </source>
</evidence>
<evidence type="ECO:0000256" key="6">
    <source>
        <dbReference type="ARBA" id="ARBA00022806"/>
    </source>
</evidence>
<dbReference type="InterPro" id="IPR000330">
    <property type="entry name" value="SNF2_N"/>
</dbReference>
<evidence type="ECO:0000313" key="19">
    <source>
        <dbReference type="Proteomes" id="UP000002852"/>
    </source>
</evidence>
<keyword evidence="6" id="KW-0347">Helicase</keyword>
<feature type="compositionally biased region" description="Basic residues" evidence="15">
    <location>
        <begin position="1101"/>
        <end position="1111"/>
    </location>
</feature>
<dbReference type="Pfam" id="PF00271">
    <property type="entry name" value="Helicase_C"/>
    <property type="match status" value="1"/>
</dbReference>
<dbReference type="Ensembl" id="ENSXMAT00000039968.1">
    <property type="protein sequence ID" value="ENSXMAP00000029697.1"/>
    <property type="gene ID" value="ENSXMAG00000002144.2"/>
</dbReference>
<evidence type="ECO:0000256" key="13">
    <source>
        <dbReference type="ARBA" id="ARBA00079118"/>
    </source>
</evidence>
<dbReference type="InterPro" id="IPR059240">
    <property type="entry name" value="cc_ERCC-6_N"/>
</dbReference>
<reference evidence="19" key="1">
    <citation type="submission" date="2012-01" db="EMBL/GenBank/DDBJ databases">
        <authorList>
            <person name="Walter R."/>
            <person name="Schartl M."/>
            <person name="Warren W."/>
        </authorList>
    </citation>
    <scope>NUCLEOTIDE SEQUENCE [LARGE SCALE GENOMIC DNA]</scope>
    <source>
        <strain evidence="19">JP 163 A</strain>
    </source>
</reference>